<sequence>MKIALNNTFITDNSKEVESGCYFVVSNSNSKYADYALDSGANLISPKQAMELLGLKNCIKIIGITGTNGKTTTAFLLAHTLSNLGHKSAVSGTCGSFIDDRQIAKKGLTTSQILETISYIKQAVESGCEYFIMEVSSHAIAQNRIEGLEFELKIFTNLSQDHLDYHKSFSEYASVKSSFLLDECNKIINGDDLNISYNNTNSLTYSLFSGDIYASSFELKSGINATIKNSTEEANLSLDLHGKFNLYNALGVIGATKKLLNLDLQSICDGLNGFKGVAGRMEIVSHKPAIIVDFAHTPDGIEKVLSSLEGSELIVVFGAGGDRDKSKRPIMGQIVSKYAKIAIVTSDNPRSENPNDIIEEVALLMPKNTIKIQDRKEAITKAMAMQNGEILLILGKGDEDYQEINGVKYPFSDQEVVKEILNKKDK</sequence>
<name>A0A1X9SZ79_9BACT</name>
<feature type="short sequence motif" description="Meso-diaminopimelate recognition motif" evidence="2">
    <location>
        <begin position="347"/>
        <end position="350"/>
    </location>
</feature>
<dbReference type="GO" id="GO:0071555">
    <property type="term" value="P:cell wall organization"/>
    <property type="evidence" value="ECO:0007669"/>
    <property type="project" value="UniProtKB-KW"/>
</dbReference>
<dbReference type="SUPFAM" id="SSF53244">
    <property type="entry name" value="MurD-like peptide ligases, peptide-binding domain"/>
    <property type="match status" value="1"/>
</dbReference>
<evidence type="ECO:0000259" key="4">
    <source>
        <dbReference type="Pfam" id="PF02875"/>
    </source>
</evidence>
<dbReference type="Proteomes" id="UP000194265">
    <property type="component" value="Chromosome"/>
</dbReference>
<evidence type="ECO:0000313" key="6">
    <source>
        <dbReference type="EMBL" id="ARR01531.1"/>
    </source>
</evidence>
<keyword evidence="2" id="KW-0963">Cytoplasm</keyword>
<dbReference type="STRING" id="1660074.CVIC8964_0081"/>
<keyword evidence="2 3" id="KW-0573">Peptidoglycan synthesis</keyword>
<feature type="binding site" evidence="2">
    <location>
        <begin position="347"/>
        <end position="350"/>
    </location>
    <ligand>
        <name>meso-2,6-diaminopimelate</name>
        <dbReference type="ChEBI" id="CHEBI:57791"/>
    </ligand>
</feature>
<comment type="similarity">
    <text evidence="1 2">Belongs to the MurCDEF family. MurE subfamily.</text>
</comment>
<dbReference type="GO" id="GO:0005524">
    <property type="term" value="F:ATP binding"/>
    <property type="evidence" value="ECO:0007669"/>
    <property type="project" value="UniProtKB-UniRule"/>
</dbReference>
<keyword evidence="2" id="KW-0067">ATP-binding</keyword>
<feature type="domain" description="Mur ligase C-terminal" evidence="4">
    <location>
        <begin position="279"/>
        <end position="397"/>
    </location>
</feature>
<dbReference type="Pfam" id="PF08245">
    <property type="entry name" value="Mur_ligase_M"/>
    <property type="match status" value="1"/>
</dbReference>
<dbReference type="SUPFAM" id="SSF53623">
    <property type="entry name" value="MurD-like peptide ligases, catalytic domain"/>
    <property type="match status" value="1"/>
</dbReference>
<dbReference type="HAMAP" id="MF_00208">
    <property type="entry name" value="MurE"/>
    <property type="match status" value="1"/>
</dbReference>
<dbReference type="GO" id="GO:0051301">
    <property type="term" value="P:cell division"/>
    <property type="evidence" value="ECO:0007669"/>
    <property type="project" value="UniProtKB-KW"/>
</dbReference>
<evidence type="ECO:0000256" key="2">
    <source>
        <dbReference type="HAMAP-Rule" id="MF_00208"/>
    </source>
</evidence>
<feature type="binding site" evidence="2">
    <location>
        <position position="323"/>
    </location>
    <ligand>
        <name>meso-2,6-diaminopimelate</name>
        <dbReference type="ChEBI" id="CHEBI:57791"/>
    </ligand>
</feature>
<dbReference type="RefSeq" id="WP_086333259.1">
    <property type="nucleotide sequence ID" value="NZ_CP018791.1"/>
</dbReference>
<feature type="binding site" evidence="2">
    <location>
        <position position="144"/>
    </location>
    <ligand>
        <name>UDP-N-acetyl-alpha-D-muramoyl-L-alanyl-D-glutamate</name>
        <dbReference type="ChEBI" id="CHEBI:83900"/>
    </ligand>
</feature>
<feature type="binding site" evidence="2">
    <location>
        <position position="395"/>
    </location>
    <ligand>
        <name>meso-2,6-diaminopimelate</name>
        <dbReference type="ChEBI" id="CHEBI:57791"/>
    </ligand>
</feature>
<comment type="caution">
    <text evidence="2">Lacks conserved residue(s) required for the propagation of feature annotation.</text>
</comment>
<dbReference type="PANTHER" id="PTHR23135">
    <property type="entry name" value="MUR LIGASE FAMILY MEMBER"/>
    <property type="match status" value="1"/>
</dbReference>
<dbReference type="UniPathway" id="UPA00219"/>
<dbReference type="Pfam" id="PF02875">
    <property type="entry name" value="Mur_ligase_C"/>
    <property type="match status" value="1"/>
</dbReference>
<comment type="PTM">
    <text evidence="2">Carboxylation is probably crucial for Mg(2+) binding and, consequently, for the gamma-phosphate positioning of ATP.</text>
</comment>
<dbReference type="GO" id="GO:0000287">
    <property type="term" value="F:magnesium ion binding"/>
    <property type="evidence" value="ECO:0007669"/>
    <property type="project" value="UniProtKB-UniRule"/>
</dbReference>
<protein>
    <recommendedName>
        <fullName evidence="2">UDP-N-acetylmuramoyl-L-alanyl-D-glutamate--2,6-diaminopimelate ligase</fullName>
        <ecNumber evidence="2">6.3.2.13</ecNumber>
    </recommendedName>
    <alternativeName>
        <fullName evidence="2">Meso-A2pm-adding enzyme</fullName>
    </alternativeName>
    <alternativeName>
        <fullName evidence="2">Meso-diaminopimelate-adding enzyme</fullName>
    </alternativeName>
    <alternativeName>
        <fullName evidence="2">UDP-MurNAc-L-Ala-D-Glu:meso-diaminopimelate ligase</fullName>
    </alternativeName>
    <alternativeName>
        <fullName evidence="2">UDP-MurNAc-tripeptide synthetase</fullName>
    </alternativeName>
    <alternativeName>
        <fullName evidence="2">UDP-N-acetylmuramyl-tripeptide synthetase</fullName>
    </alternativeName>
</protein>
<evidence type="ECO:0000256" key="3">
    <source>
        <dbReference type="RuleBase" id="RU004135"/>
    </source>
</evidence>
<dbReference type="NCBIfam" id="NF001126">
    <property type="entry name" value="PRK00139.1-4"/>
    <property type="match status" value="1"/>
</dbReference>
<accession>A0A1X9SZ79</accession>
<feature type="binding site" evidence="2">
    <location>
        <position position="399"/>
    </location>
    <ligand>
        <name>meso-2,6-diaminopimelate</name>
        <dbReference type="ChEBI" id="CHEBI:57791"/>
    </ligand>
</feature>
<keyword evidence="2 3" id="KW-0133">Cell shape</keyword>
<dbReference type="EC" id="6.3.2.13" evidence="2"/>
<feature type="binding site" evidence="2">
    <location>
        <position position="142"/>
    </location>
    <ligand>
        <name>UDP-N-acetyl-alpha-D-muramoyl-L-alanyl-D-glutamate</name>
        <dbReference type="ChEBI" id="CHEBI:83900"/>
    </ligand>
</feature>
<keyword evidence="2" id="KW-0460">Magnesium</keyword>
<dbReference type="GO" id="GO:0008765">
    <property type="term" value="F:UDP-N-acetylmuramoylalanyl-D-glutamate-2,6-diaminopimelate ligase activity"/>
    <property type="evidence" value="ECO:0007669"/>
    <property type="project" value="UniProtKB-UniRule"/>
</dbReference>
<dbReference type="AlphaFoldDB" id="A0A1X9SZ79"/>
<dbReference type="NCBIfam" id="TIGR01085">
    <property type="entry name" value="murE"/>
    <property type="match status" value="1"/>
</dbReference>
<keyword evidence="2 3" id="KW-0131">Cell cycle</keyword>
<reference evidence="6 7" key="1">
    <citation type="journal article" date="2017" name="Genome Biol. Evol.">
        <title>Comparative Genomic Analysis Identifies a Campylobacter Clade Deficient in Selenium Metabolism.</title>
        <authorList>
            <person name="Miller W.G."/>
            <person name="Yee E."/>
            <person name="Lopes B.S."/>
            <person name="Chapman M.H."/>
            <person name="Huynh S."/>
            <person name="Bono J.L."/>
            <person name="Parker C.T."/>
            <person name="Strachan N.J.C."/>
            <person name="Forbes K.J."/>
        </authorList>
    </citation>
    <scope>NUCLEOTIDE SEQUENCE [LARGE SCALE GENOMIC DNA]</scope>
    <source>
        <strain evidence="6 7">RM8964</strain>
    </source>
</reference>
<organism evidence="6 7">
    <name type="scientific">Campylobacter vicugnae</name>
    <dbReference type="NCBI Taxonomy" id="1660076"/>
    <lineage>
        <taxon>Bacteria</taxon>
        <taxon>Pseudomonadati</taxon>
        <taxon>Campylobacterota</taxon>
        <taxon>Epsilonproteobacteria</taxon>
        <taxon>Campylobacterales</taxon>
        <taxon>Campylobacteraceae</taxon>
        <taxon>Campylobacter</taxon>
    </lineage>
</organism>
<dbReference type="GO" id="GO:0005737">
    <property type="term" value="C:cytoplasm"/>
    <property type="evidence" value="ECO:0007669"/>
    <property type="project" value="UniProtKB-SubCell"/>
</dbReference>
<comment type="catalytic activity">
    <reaction evidence="2">
        <text>UDP-N-acetyl-alpha-D-muramoyl-L-alanyl-D-glutamate + meso-2,6-diaminopimelate + ATP = UDP-N-acetyl-alpha-D-muramoyl-L-alanyl-gamma-D-glutamyl-meso-2,6-diaminopimelate + ADP + phosphate + H(+)</text>
        <dbReference type="Rhea" id="RHEA:23676"/>
        <dbReference type="ChEBI" id="CHEBI:15378"/>
        <dbReference type="ChEBI" id="CHEBI:30616"/>
        <dbReference type="ChEBI" id="CHEBI:43474"/>
        <dbReference type="ChEBI" id="CHEBI:57791"/>
        <dbReference type="ChEBI" id="CHEBI:83900"/>
        <dbReference type="ChEBI" id="CHEBI:83905"/>
        <dbReference type="ChEBI" id="CHEBI:456216"/>
        <dbReference type="EC" id="6.3.2.13"/>
    </reaction>
</comment>
<evidence type="ECO:0000256" key="1">
    <source>
        <dbReference type="ARBA" id="ARBA00005898"/>
    </source>
</evidence>
<evidence type="ECO:0000313" key="7">
    <source>
        <dbReference type="Proteomes" id="UP000194265"/>
    </source>
</evidence>
<dbReference type="InterPro" id="IPR013221">
    <property type="entry name" value="Mur_ligase_cen"/>
</dbReference>
<dbReference type="Gene3D" id="3.40.1190.10">
    <property type="entry name" value="Mur-like, catalytic domain"/>
    <property type="match status" value="1"/>
</dbReference>
<dbReference type="GO" id="GO:0008360">
    <property type="term" value="P:regulation of cell shape"/>
    <property type="evidence" value="ECO:0007669"/>
    <property type="project" value="UniProtKB-KW"/>
</dbReference>
<keyword evidence="2 3" id="KW-0961">Cell wall biogenesis/degradation</keyword>
<feature type="binding site" evidence="2">
    <location>
        <begin position="66"/>
        <end position="72"/>
    </location>
    <ligand>
        <name>ATP</name>
        <dbReference type="ChEBI" id="CHEBI:30616"/>
    </ligand>
</feature>
<dbReference type="InterPro" id="IPR004101">
    <property type="entry name" value="Mur_ligase_C"/>
</dbReference>
<dbReference type="GO" id="GO:0009252">
    <property type="term" value="P:peptidoglycan biosynthetic process"/>
    <property type="evidence" value="ECO:0007669"/>
    <property type="project" value="UniProtKB-UniRule"/>
</dbReference>
<dbReference type="InterPro" id="IPR036565">
    <property type="entry name" value="Mur-like_cat_sf"/>
</dbReference>
<comment type="function">
    <text evidence="2">Catalyzes the addition of meso-diaminopimelic acid to the nucleotide precursor UDP-N-acetylmuramoyl-L-alanyl-D-glutamate (UMAG) in the biosynthesis of bacterial cell-wall peptidoglycan.</text>
</comment>
<keyword evidence="2 6" id="KW-0436">Ligase</keyword>
<keyword evidence="2" id="KW-0547">Nucleotide-binding</keyword>
<comment type="pathway">
    <text evidence="2 3">Cell wall biogenesis; peptidoglycan biosynthesis.</text>
</comment>
<feature type="binding site" evidence="2">
    <location>
        <position position="14"/>
    </location>
    <ligand>
        <name>UDP-N-acetyl-alpha-D-muramoyl-L-alanyl-D-glutamate</name>
        <dbReference type="ChEBI" id="CHEBI:83900"/>
    </ligand>
</feature>
<feature type="binding site" evidence="2">
    <location>
        <position position="136"/>
    </location>
    <ligand>
        <name>UDP-N-acetyl-alpha-D-muramoyl-L-alanyl-D-glutamate</name>
        <dbReference type="ChEBI" id="CHEBI:83900"/>
    </ligand>
</feature>
<proteinExistence type="inferred from homology"/>
<feature type="modified residue" description="N6-carboxylysine" evidence="2">
    <location>
        <position position="176"/>
    </location>
</feature>
<dbReference type="EMBL" id="CP018791">
    <property type="protein sequence ID" value="ARR01531.1"/>
    <property type="molecule type" value="Genomic_DNA"/>
</dbReference>
<dbReference type="OrthoDB" id="9800958at2"/>
<dbReference type="InterPro" id="IPR036615">
    <property type="entry name" value="Mur_ligase_C_dom_sf"/>
</dbReference>
<gene>
    <name evidence="2 6" type="primary">murE</name>
    <name evidence="6" type="ORF">CVIC8964_0081</name>
</gene>
<keyword evidence="2 3" id="KW-0132">Cell division</keyword>
<feature type="domain" description="Mur ligase central" evidence="5">
    <location>
        <begin position="64"/>
        <end position="255"/>
    </location>
</feature>
<dbReference type="InterPro" id="IPR005761">
    <property type="entry name" value="UDP-N-AcMur-Glu-dNH2Pim_ligase"/>
</dbReference>
<feature type="binding site" evidence="2">
    <location>
        <begin position="109"/>
        <end position="110"/>
    </location>
    <ligand>
        <name>UDP-N-acetyl-alpha-D-muramoyl-L-alanyl-D-glutamate</name>
        <dbReference type="ChEBI" id="CHEBI:83900"/>
    </ligand>
</feature>
<evidence type="ECO:0000259" key="5">
    <source>
        <dbReference type="Pfam" id="PF08245"/>
    </source>
</evidence>
<dbReference type="PANTHER" id="PTHR23135:SF4">
    <property type="entry name" value="UDP-N-ACETYLMURAMOYL-L-ALANYL-D-GLUTAMATE--2,6-DIAMINOPIMELATE LIGASE MURE HOMOLOG, CHLOROPLASTIC"/>
    <property type="match status" value="1"/>
</dbReference>
<comment type="cofactor">
    <cofactor evidence="2">
        <name>Mg(2+)</name>
        <dbReference type="ChEBI" id="CHEBI:18420"/>
    </cofactor>
</comment>
<comment type="subcellular location">
    <subcellularLocation>
        <location evidence="2 3">Cytoplasm</location>
    </subcellularLocation>
</comment>
<dbReference type="Gene3D" id="3.90.190.20">
    <property type="entry name" value="Mur ligase, C-terminal domain"/>
    <property type="match status" value="1"/>
</dbReference>